<evidence type="ECO:0000256" key="3">
    <source>
        <dbReference type="ARBA" id="ARBA00022643"/>
    </source>
</evidence>
<evidence type="ECO:0000256" key="4">
    <source>
        <dbReference type="ARBA" id="ARBA00022694"/>
    </source>
</evidence>
<dbReference type="GO" id="GO:0017150">
    <property type="term" value="F:tRNA dihydrouridine synthase activity"/>
    <property type="evidence" value="ECO:0007669"/>
    <property type="project" value="InterPro"/>
</dbReference>
<dbReference type="PANTHER" id="PTHR45846">
    <property type="entry name" value="TRNA-DIHYDROURIDINE(47) SYNTHASE [NAD(P)(+)]-LIKE"/>
    <property type="match status" value="1"/>
</dbReference>
<comment type="cofactor">
    <cofactor evidence="1">
        <name>FMN</name>
        <dbReference type="ChEBI" id="CHEBI:58210"/>
    </cofactor>
</comment>
<dbReference type="PROSITE" id="PS01136">
    <property type="entry name" value="UPF0034"/>
    <property type="match status" value="1"/>
</dbReference>
<evidence type="ECO:0000256" key="1">
    <source>
        <dbReference type="ARBA" id="ARBA00001917"/>
    </source>
</evidence>
<dbReference type="SUPFAM" id="SSF51395">
    <property type="entry name" value="FMN-linked oxidoreductases"/>
    <property type="match status" value="1"/>
</dbReference>
<dbReference type="Pfam" id="PF01207">
    <property type="entry name" value="Dus"/>
    <property type="match status" value="1"/>
</dbReference>
<dbReference type="EMBL" id="MTKP01000096">
    <property type="protein sequence ID" value="RWX48930.1"/>
    <property type="molecule type" value="Genomic_DNA"/>
</dbReference>
<dbReference type="AlphaFoldDB" id="A0A444J7A3"/>
<feature type="domain" description="DUS-like FMN-binding" evidence="7">
    <location>
        <begin position="13"/>
        <end position="113"/>
    </location>
</feature>
<protein>
    <submittedName>
        <fullName evidence="8">Dihydrouridine synthase (Dus)</fullName>
    </submittedName>
</protein>
<dbReference type="Gene3D" id="3.20.20.70">
    <property type="entry name" value="Aldolase class I"/>
    <property type="match status" value="1"/>
</dbReference>
<dbReference type="CDD" id="cd02801">
    <property type="entry name" value="DUS_like_FMN"/>
    <property type="match status" value="1"/>
</dbReference>
<keyword evidence="6" id="KW-0560">Oxidoreductase</keyword>
<dbReference type="GO" id="GO:0050660">
    <property type="term" value="F:flavin adenine dinucleotide binding"/>
    <property type="evidence" value="ECO:0007669"/>
    <property type="project" value="InterPro"/>
</dbReference>
<gene>
    <name evidence="8" type="ORF">VT98_10963</name>
</gene>
<keyword evidence="5" id="KW-0521">NADP</keyword>
<sequence length="113" mass="12276">MKIASLVLDNPFILAPLAGYTDLSFRLLCREMGAGLVVSEMISCHGLVYGQEKTLLMLKTVPEERPWAIQLFGNEPELMGQAAALISERPIDCIDINMGCPVRKVIKKGSGAA</sequence>
<reference evidence="8 9" key="1">
    <citation type="submission" date="2017-01" db="EMBL/GenBank/DDBJ databases">
        <title>The cable genome- insights into the physiology and evolution of filamentous bacteria capable of sulfide oxidation via long distance electron transfer.</title>
        <authorList>
            <person name="Schreiber L."/>
            <person name="Bjerg J.T."/>
            <person name="Boggild A."/>
            <person name="Van De Vossenberg J."/>
            <person name="Meysman F."/>
            <person name="Nielsen L.P."/>
            <person name="Schramm A."/>
            <person name="Kjeldsen K.U."/>
        </authorList>
    </citation>
    <scope>NUCLEOTIDE SEQUENCE [LARGE SCALE GENOMIC DNA]</scope>
    <source>
        <strain evidence="8">A1</strain>
    </source>
</reference>
<evidence type="ECO:0000256" key="2">
    <source>
        <dbReference type="ARBA" id="ARBA00022630"/>
    </source>
</evidence>
<dbReference type="PANTHER" id="PTHR45846:SF1">
    <property type="entry name" value="TRNA-DIHYDROURIDINE(47) SYNTHASE [NAD(P)(+)]-LIKE"/>
    <property type="match status" value="1"/>
</dbReference>
<dbReference type="InterPro" id="IPR018517">
    <property type="entry name" value="tRNA_hU_synthase_CS"/>
</dbReference>
<evidence type="ECO:0000256" key="6">
    <source>
        <dbReference type="ARBA" id="ARBA00023002"/>
    </source>
</evidence>
<evidence type="ECO:0000313" key="9">
    <source>
        <dbReference type="Proteomes" id="UP000288086"/>
    </source>
</evidence>
<comment type="caution">
    <text evidence="8">The sequence shown here is derived from an EMBL/GenBank/DDBJ whole genome shotgun (WGS) entry which is preliminary data.</text>
</comment>
<organism evidence="8 9">
    <name type="scientific">Candidatus Electrothrix communis</name>
    <dbReference type="NCBI Taxonomy" id="1859133"/>
    <lineage>
        <taxon>Bacteria</taxon>
        <taxon>Pseudomonadati</taxon>
        <taxon>Thermodesulfobacteriota</taxon>
        <taxon>Desulfobulbia</taxon>
        <taxon>Desulfobulbales</taxon>
        <taxon>Desulfobulbaceae</taxon>
        <taxon>Candidatus Electrothrix</taxon>
    </lineage>
</organism>
<evidence type="ECO:0000313" key="8">
    <source>
        <dbReference type="EMBL" id="RWX48930.1"/>
    </source>
</evidence>
<keyword evidence="4" id="KW-0819">tRNA processing</keyword>
<keyword evidence="9" id="KW-1185">Reference proteome</keyword>
<evidence type="ECO:0000259" key="7">
    <source>
        <dbReference type="Pfam" id="PF01207"/>
    </source>
</evidence>
<evidence type="ECO:0000256" key="5">
    <source>
        <dbReference type="ARBA" id="ARBA00022857"/>
    </source>
</evidence>
<dbReference type="InterPro" id="IPR035587">
    <property type="entry name" value="DUS-like_FMN-bd"/>
</dbReference>
<dbReference type="Proteomes" id="UP000288086">
    <property type="component" value="Unassembled WGS sequence"/>
</dbReference>
<accession>A0A444J7A3</accession>
<name>A0A444J7A3_9BACT</name>
<keyword evidence="3" id="KW-0288">FMN</keyword>
<dbReference type="GO" id="GO:0003723">
    <property type="term" value="F:RNA binding"/>
    <property type="evidence" value="ECO:0007669"/>
    <property type="project" value="TreeGrafter"/>
</dbReference>
<keyword evidence="2" id="KW-0285">Flavoprotein</keyword>
<dbReference type="InterPro" id="IPR013785">
    <property type="entry name" value="Aldolase_TIM"/>
</dbReference>
<proteinExistence type="predicted"/>